<dbReference type="SUPFAM" id="SSF55486">
    <property type="entry name" value="Metalloproteases ('zincins'), catalytic domain"/>
    <property type="match status" value="1"/>
</dbReference>
<dbReference type="RefSeq" id="WP_308440385.1">
    <property type="nucleotide sequence ID" value="NZ_BOOX01000007.1"/>
</dbReference>
<proteinExistence type="predicted"/>
<feature type="compositionally biased region" description="Basic residues" evidence="1">
    <location>
        <begin position="27"/>
        <end position="37"/>
    </location>
</feature>
<evidence type="ECO:0000256" key="1">
    <source>
        <dbReference type="SAM" id="MobiDB-lite"/>
    </source>
</evidence>
<reference evidence="2 3" key="1">
    <citation type="submission" date="2017-11" db="EMBL/GenBank/DDBJ databases">
        <title>Genomic Encyclopedia of Archaeal and Bacterial Type Strains, Phase II (KMG-II): From Individual Species to Whole Genera.</title>
        <authorList>
            <person name="Goeker M."/>
        </authorList>
    </citation>
    <scope>NUCLEOTIDE SEQUENCE [LARGE SCALE GENOMIC DNA]</scope>
    <source>
        <strain evidence="2 3">DSM 25478</strain>
    </source>
</reference>
<comment type="caution">
    <text evidence="2">The sequence shown here is derived from an EMBL/GenBank/DDBJ whole genome shotgun (WGS) entry which is preliminary data.</text>
</comment>
<keyword evidence="3" id="KW-1185">Reference proteome</keyword>
<sequence length="164" mass="18353">MPPASHGKPRRPAHDLAFVVPDGAAPRTRRRDRRGRGLRGPLLPQSVPAHVTRGERFDDYVLAAVERVERRWERQLGGTEFAVEDVPPSDPAPWEDGAVPLGRCHPAESGRSARVVVYRRPIEARAVTPDELQDLVRDVVVEHVAQLLARSPEEIDPTYRDPDD</sequence>
<evidence type="ECO:0000313" key="3">
    <source>
        <dbReference type="Proteomes" id="UP000231693"/>
    </source>
</evidence>
<dbReference type="Gene3D" id="3.30.2010.20">
    <property type="match status" value="1"/>
</dbReference>
<dbReference type="Pfam" id="PF06262">
    <property type="entry name" value="Zincin_1"/>
    <property type="match status" value="1"/>
</dbReference>
<dbReference type="InterPro" id="IPR038555">
    <property type="entry name" value="Zincin_1_sf"/>
</dbReference>
<dbReference type="EMBL" id="PGFE01000004">
    <property type="protein sequence ID" value="PJJ69986.1"/>
    <property type="molecule type" value="Genomic_DNA"/>
</dbReference>
<dbReference type="InterPro" id="IPR010428">
    <property type="entry name" value="Zincin_1"/>
</dbReference>
<feature type="region of interest" description="Disordered" evidence="1">
    <location>
        <begin position="1"/>
        <end position="46"/>
    </location>
</feature>
<protein>
    <submittedName>
        <fullName evidence="2">Zinicin-like metallopeptidase</fullName>
    </submittedName>
</protein>
<dbReference type="Proteomes" id="UP000231693">
    <property type="component" value="Unassembled WGS sequence"/>
</dbReference>
<gene>
    <name evidence="2" type="ORF">CLV28_2463</name>
</gene>
<dbReference type="CDD" id="cd12954">
    <property type="entry name" value="MMP_TTHA0227_like_1"/>
    <property type="match status" value="1"/>
</dbReference>
<dbReference type="AlphaFoldDB" id="A0A2M9CDG8"/>
<evidence type="ECO:0000313" key="2">
    <source>
        <dbReference type="EMBL" id="PJJ69986.1"/>
    </source>
</evidence>
<accession>A0A2M9CDG8</accession>
<organism evidence="2 3">
    <name type="scientific">Sediminihabitans luteus</name>
    <dbReference type="NCBI Taxonomy" id="1138585"/>
    <lineage>
        <taxon>Bacteria</taxon>
        <taxon>Bacillati</taxon>
        <taxon>Actinomycetota</taxon>
        <taxon>Actinomycetes</taxon>
        <taxon>Micrococcales</taxon>
        <taxon>Cellulomonadaceae</taxon>
        <taxon>Sediminihabitans</taxon>
    </lineage>
</organism>
<name>A0A2M9CDG8_9CELL</name>